<evidence type="ECO:0000256" key="12">
    <source>
        <dbReference type="ARBA" id="ARBA00023136"/>
    </source>
</evidence>
<comment type="catalytic activity">
    <reaction evidence="1 13">
        <text>2 a ubiquinol + O2 = 2 a ubiquinone + 2 H2O</text>
        <dbReference type="Rhea" id="RHEA:30255"/>
        <dbReference type="Rhea" id="RHEA-COMP:9565"/>
        <dbReference type="Rhea" id="RHEA-COMP:9566"/>
        <dbReference type="ChEBI" id="CHEBI:15377"/>
        <dbReference type="ChEBI" id="CHEBI:15379"/>
        <dbReference type="ChEBI" id="CHEBI:16389"/>
        <dbReference type="ChEBI" id="CHEBI:17976"/>
        <dbReference type="EC" id="1.10.3.11"/>
    </reaction>
</comment>
<evidence type="ECO:0000256" key="4">
    <source>
        <dbReference type="ARBA" id="ARBA00022448"/>
    </source>
</evidence>
<evidence type="ECO:0000256" key="9">
    <source>
        <dbReference type="ARBA" id="ARBA00022989"/>
    </source>
</evidence>
<keyword evidence="4" id="KW-0813">Transport</keyword>
<dbReference type="Pfam" id="PF01786">
    <property type="entry name" value="AOX"/>
    <property type="match status" value="1"/>
</dbReference>
<dbReference type="Proteomes" id="UP000243459">
    <property type="component" value="Chromosome 1"/>
</dbReference>
<evidence type="ECO:0000256" key="10">
    <source>
        <dbReference type="ARBA" id="ARBA00023002"/>
    </source>
</evidence>
<feature type="region of interest" description="Disordered" evidence="14">
    <location>
        <begin position="351"/>
        <end position="384"/>
    </location>
</feature>
<dbReference type="PANTHER" id="PTHR32440">
    <property type="entry name" value="PHOSPHATASE DCR2-RELATED-RELATED"/>
    <property type="match status" value="1"/>
</dbReference>
<gene>
    <name evidence="17" type="ORF">A4U43_C01F17090</name>
</gene>
<evidence type="ECO:0000256" key="7">
    <source>
        <dbReference type="ARBA" id="ARBA00022723"/>
    </source>
</evidence>
<keyword evidence="5 13" id="KW-0679">Respiratory chain</keyword>
<feature type="domain" description="Calcineurin-like phosphoesterase" evidence="16">
    <location>
        <begin position="55"/>
        <end position="274"/>
    </location>
</feature>
<dbReference type="InterPro" id="IPR004843">
    <property type="entry name" value="Calcineurin-like_PHP"/>
</dbReference>
<dbReference type="GO" id="GO:0005737">
    <property type="term" value="C:cytoplasm"/>
    <property type="evidence" value="ECO:0007669"/>
    <property type="project" value="TreeGrafter"/>
</dbReference>
<dbReference type="EC" id="1.10.3.11" evidence="13"/>
<dbReference type="CDD" id="cd07383">
    <property type="entry name" value="MPP_Dcr2"/>
    <property type="match status" value="1"/>
</dbReference>
<comment type="cofactor">
    <cofactor evidence="13">
        <name>Fe cation</name>
        <dbReference type="ChEBI" id="CHEBI:24875"/>
    </cofactor>
    <text evidence="13">Binds 2 iron ions per subunit.</text>
</comment>
<evidence type="ECO:0000313" key="18">
    <source>
        <dbReference type="Proteomes" id="UP000243459"/>
    </source>
</evidence>
<evidence type="ECO:0000256" key="11">
    <source>
        <dbReference type="ARBA" id="ARBA00023004"/>
    </source>
</evidence>
<dbReference type="GO" id="GO:0016788">
    <property type="term" value="F:hydrolase activity, acting on ester bonds"/>
    <property type="evidence" value="ECO:0007669"/>
    <property type="project" value="TreeGrafter"/>
</dbReference>
<dbReference type="InterPro" id="IPR038659">
    <property type="entry name" value="AOX_sf"/>
</dbReference>
<dbReference type="GO" id="GO:0098803">
    <property type="term" value="C:respiratory chain complex"/>
    <property type="evidence" value="ECO:0007669"/>
    <property type="project" value="UniProtKB-UniRule"/>
</dbReference>
<keyword evidence="6 13" id="KW-0812">Transmembrane</keyword>
<dbReference type="PANTHER" id="PTHR32440:SF0">
    <property type="entry name" value="PHOSPHATASE DCR2-RELATED"/>
    <property type="match status" value="1"/>
</dbReference>
<comment type="subcellular location">
    <subcellularLocation>
        <location evidence="2">Membrane</location>
    </subcellularLocation>
</comment>
<dbReference type="InterPro" id="IPR029052">
    <property type="entry name" value="Metallo-depent_PP-like"/>
</dbReference>
<dbReference type="GO" id="GO:0009916">
    <property type="term" value="F:alternative oxidase activity"/>
    <property type="evidence" value="ECO:0007669"/>
    <property type="project" value="UniProtKB-UniRule"/>
</dbReference>
<dbReference type="Pfam" id="PF00149">
    <property type="entry name" value="Metallophos"/>
    <property type="match status" value="1"/>
</dbReference>
<organism evidence="17 18">
    <name type="scientific">Asparagus officinalis</name>
    <name type="common">Garden asparagus</name>
    <dbReference type="NCBI Taxonomy" id="4686"/>
    <lineage>
        <taxon>Eukaryota</taxon>
        <taxon>Viridiplantae</taxon>
        <taxon>Streptophyta</taxon>
        <taxon>Embryophyta</taxon>
        <taxon>Tracheophyta</taxon>
        <taxon>Spermatophyta</taxon>
        <taxon>Magnoliopsida</taxon>
        <taxon>Liliopsida</taxon>
        <taxon>Asparagales</taxon>
        <taxon>Asparagaceae</taxon>
        <taxon>Asparagoideae</taxon>
        <taxon>Asparagus</taxon>
    </lineage>
</organism>
<dbReference type="GO" id="GO:0016020">
    <property type="term" value="C:membrane"/>
    <property type="evidence" value="ECO:0007669"/>
    <property type="project" value="UniProtKB-SubCell"/>
</dbReference>
<evidence type="ECO:0000259" key="16">
    <source>
        <dbReference type="Pfam" id="PF00149"/>
    </source>
</evidence>
<evidence type="ECO:0000256" key="13">
    <source>
        <dbReference type="RuleBase" id="RU003779"/>
    </source>
</evidence>
<dbReference type="EMBL" id="CM007381">
    <property type="protein sequence ID" value="ONK80385.1"/>
    <property type="molecule type" value="Genomic_DNA"/>
</dbReference>
<feature type="signal peptide" evidence="15">
    <location>
        <begin position="1"/>
        <end position="25"/>
    </location>
</feature>
<accession>A0A5P1FQ09</accession>
<feature type="chain" id="PRO_5024467972" description="Ubiquinol oxidase" evidence="15">
    <location>
        <begin position="26"/>
        <end position="538"/>
    </location>
</feature>
<evidence type="ECO:0000256" key="3">
    <source>
        <dbReference type="ARBA" id="ARBA00008388"/>
    </source>
</evidence>
<protein>
    <recommendedName>
        <fullName evidence="13">Ubiquinol oxidase</fullName>
        <ecNumber evidence="13">1.10.3.11</ecNumber>
    </recommendedName>
</protein>
<keyword evidence="11 13" id="KW-0408">Iron</keyword>
<evidence type="ECO:0000256" key="2">
    <source>
        <dbReference type="ARBA" id="ARBA00004370"/>
    </source>
</evidence>
<dbReference type="InterPro" id="IPR002680">
    <property type="entry name" value="AOX"/>
</dbReference>
<evidence type="ECO:0000256" key="1">
    <source>
        <dbReference type="ARBA" id="ARBA00001192"/>
    </source>
</evidence>
<keyword evidence="7 13" id="KW-0479">Metal-binding</keyword>
<dbReference type="GO" id="GO:0106292">
    <property type="term" value="F:superoxide-generating NADPH oxidase activity"/>
    <property type="evidence" value="ECO:0007669"/>
    <property type="project" value="UniProtKB-ARBA"/>
</dbReference>
<evidence type="ECO:0000256" key="15">
    <source>
        <dbReference type="SAM" id="SignalP"/>
    </source>
</evidence>
<evidence type="ECO:0000256" key="14">
    <source>
        <dbReference type="SAM" id="MobiDB-lite"/>
    </source>
</evidence>
<keyword evidence="18" id="KW-1185">Reference proteome</keyword>
<dbReference type="GO" id="GO:0102721">
    <property type="term" value="F:ubiquinol:oxygen oxidoreductase activity"/>
    <property type="evidence" value="ECO:0007669"/>
    <property type="project" value="UniProtKB-EC"/>
</dbReference>
<proteinExistence type="inferred from homology"/>
<reference evidence="18" key="1">
    <citation type="journal article" date="2017" name="Nat. Commun.">
        <title>The asparagus genome sheds light on the origin and evolution of a young Y chromosome.</title>
        <authorList>
            <person name="Harkess A."/>
            <person name="Zhou J."/>
            <person name="Xu C."/>
            <person name="Bowers J.E."/>
            <person name="Van der Hulst R."/>
            <person name="Ayyampalayam S."/>
            <person name="Mercati F."/>
            <person name="Riccardi P."/>
            <person name="McKain M.R."/>
            <person name="Kakrana A."/>
            <person name="Tang H."/>
            <person name="Ray J."/>
            <person name="Groenendijk J."/>
            <person name="Arikit S."/>
            <person name="Mathioni S.M."/>
            <person name="Nakano M."/>
            <person name="Shan H."/>
            <person name="Telgmann-Rauber A."/>
            <person name="Kanno A."/>
            <person name="Yue Z."/>
            <person name="Chen H."/>
            <person name="Li W."/>
            <person name="Chen Y."/>
            <person name="Xu X."/>
            <person name="Zhang Y."/>
            <person name="Luo S."/>
            <person name="Chen H."/>
            <person name="Gao J."/>
            <person name="Mao Z."/>
            <person name="Pires J.C."/>
            <person name="Luo M."/>
            <person name="Kudrna D."/>
            <person name="Wing R.A."/>
            <person name="Meyers B.C."/>
            <person name="Yi K."/>
            <person name="Kong H."/>
            <person name="Lavrijsen P."/>
            <person name="Sunseri F."/>
            <person name="Falavigna A."/>
            <person name="Ye Y."/>
            <person name="Leebens-Mack J.H."/>
            <person name="Chen G."/>
        </authorList>
    </citation>
    <scope>NUCLEOTIDE SEQUENCE [LARGE SCALE GENOMIC DNA]</scope>
    <source>
        <strain evidence="18">cv. DH0086</strain>
    </source>
</reference>
<name>A0A5P1FQ09_ASPOF</name>
<dbReference type="Gramene" id="ONK80385">
    <property type="protein sequence ID" value="ONK80385"/>
    <property type="gene ID" value="A4U43_C01F17090"/>
</dbReference>
<keyword evidence="12 13" id="KW-0472">Membrane</keyword>
<keyword evidence="10 13" id="KW-0560">Oxidoreductase</keyword>
<keyword evidence="8 13" id="KW-0249">Electron transport</keyword>
<evidence type="ECO:0000256" key="5">
    <source>
        <dbReference type="ARBA" id="ARBA00022660"/>
    </source>
</evidence>
<dbReference type="Gene3D" id="1.20.1260.140">
    <property type="entry name" value="Alternative oxidase"/>
    <property type="match status" value="1"/>
</dbReference>
<sequence>MKSTSSLIITTILCLLSPLFSPTQCRLNIRGGARSPNPPISDSGLRFGRRVDGEFKILQVADMHFADGKETKCLDVLKSQMPTCSDLNTTDFIYRVIRAEKPDLVVFTGDNIFGSDSTDAAKSMNMAFAPAVSLKLPWAAVLGNHDQEGTLSREGVMHHIVRMMDLGTITWNGDYSTVPFIPGYGWIKPSQQVWFQKTSSRLQKVYKSQPQPQKHPAPAIAYFHIPLPEYSSFDASNFTGVKQEGISSPSVNSGFFTTMVEAGDVKIVFTGHDHLNDFCGELTGIHLCYAGGFGYHAYGKAGWSRRARVVLAYLEKSLDGEWGGVKYIKSWKRLDDEHLSTVDSQVLWNKGSHGSPEFSSVRFSSTENKATKEKEEAEKRPSDTYKPDLSIDLKKHHTPCTLMDKLALWTVKLLRLPTDIFFKKRYGCRAVMLETVAAVPGMVGGMLLHLRSLRRFEHSGGWIRALMEEAENERMHLMTFMEVSQPQWYERLLVITVQGIFYNAYFLGYMISPKFAHRVVGYLEEEAIYSYTAFFEGD</sequence>
<dbReference type="AlphaFoldDB" id="A0A5P1FQ09"/>
<evidence type="ECO:0000313" key="17">
    <source>
        <dbReference type="EMBL" id="ONK80385.1"/>
    </source>
</evidence>
<evidence type="ECO:0000256" key="6">
    <source>
        <dbReference type="ARBA" id="ARBA00022692"/>
    </source>
</evidence>
<evidence type="ECO:0000256" key="8">
    <source>
        <dbReference type="ARBA" id="ARBA00022982"/>
    </source>
</evidence>
<keyword evidence="15" id="KW-0732">Signal</keyword>
<dbReference type="GO" id="GO:0046872">
    <property type="term" value="F:metal ion binding"/>
    <property type="evidence" value="ECO:0007669"/>
    <property type="project" value="UniProtKB-UniRule"/>
</dbReference>
<comment type="similarity">
    <text evidence="3 13">Belongs to the alternative oxidase family.</text>
</comment>
<dbReference type="Gene3D" id="3.60.21.10">
    <property type="match status" value="1"/>
</dbReference>
<keyword evidence="9" id="KW-1133">Transmembrane helix</keyword>
<feature type="compositionally biased region" description="Basic and acidic residues" evidence="14">
    <location>
        <begin position="369"/>
        <end position="384"/>
    </location>
</feature>
<dbReference type="SUPFAM" id="SSF56300">
    <property type="entry name" value="Metallo-dependent phosphatases"/>
    <property type="match status" value="1"/>
</dbReference>